<reference evidence="11 12" key="1">
    <citation type="submission" date="2016-09" db="EMBL/GenBank/DDBJ databases">
        <title>Genome-resolved meta-omics ties microbial dynamics to process performance in biotechnology for thiocyanate degradation.</title>
        <authorList>
            <person name="Kantor R.S."/>
            <person name="Huddy R.J."/>
            <person name="Iyer R."/>
            <person name="Thomas B.C."/>
            <person name="Brown C.T."/>
            <person name="Anantharaman K."/>
            <person name="Tringe S."/>
            <person name="Hettich R.L."/>
            <person name="Harrison S.T."/>
            <person name="Banfield J.F."/>
        </authorList>
    </citation>
    <scope>NUCLEOTIDE SEQUENCE [LARGE SCALE GENOMIC DNA]</scope>
    <source>
        <strain evidence="11">59-99</strain>
    </source>
</reference>
<dbReference type="PRINTS" id="PR01179">
    <property type="entry name" value="ODADCRBXLASE"/>
</dbReference>
<evidence type="ECO:0000256" key="6">
    <source>
        <dbReference type="NCBIfam" id="TIGR01048"/>
    </source>
</evidence>
<evidence type="ECO:0000256" key="5">
    <source>
        <dbReference type="HAMAP-Rule" id="MF_02120"/>
    </source>
</evidence>
<evidence type="ECO:0000259" key="9">
    <source>
        <dbReference type="Pfam" id="PF00278"/>
    </source>
</evidence>
<dbReference type="InterPro" id="IPR000183">
    <property type="entry name" value="Orn/DAP/Arg_de-COase"/>
</dbReference>
<comment type="catalytic activity">
    <reaction evidence="5 8">
        <text>meso-2,6-diaminopimelate + H(+) = L-lysine + CO2</text>
        <dbReference type="Rhea" id="RHEA:15101"/>
        <dbReference type="ChEBI" id="CHEBI:15378"/>
        <dbReference type="ChEBI" id="CHEBI:16526"/>
        <dbReference type="ChEBI" id="CHEBI:32551"/>
        <dbReference type="ChEBI" id="CHEBI:57791"/>
        <dbReference type="EC" id="4.1.1.20"/>
    </reaction>
</comment>
<comment type="cofactor">
    <cofactor evidence="1 5 7 8">
        <name>pyridoxal 5'-phosphate</name>
        <dbReference type="ChEBI" id="CHEBI:597326"/>
    </cofactor>
</comment>
<dbReference type="Pfam" id="PF02784">
    <property type="entry name" value="Orn_Arg_deC_N"/>
    <property type="match status" value="1"/>
</dbReference>
<dbReference type="Gene3D" id="2.40.37.10">
    <property type="entry name" value="Lyase, Ornithine Decarboxylase, Chain A, domain 1"/>
    <property type="match status" value="1"/>
</dbReference>
<feature type="binding site" evidence="5">
    <location>
        <position position="338"/>
    </location>
    <ligand>
        <name>substrate</name>
    </ligand>
</feature>
<protein>
    <recommendedName>
        <fullName evidence="5 6">Diaminopimelate decarboxylase</fullName>
        <shortName evidence="5">DAP decarboxylase</shortName>
        <shortName evidence="5">DAPDC</shortName>
        <ecNumber evidence="5 6">4.1.1.20</ecNumber>
    </recommendedName>
</protein>
<keyword evidence="5" id="KW-0028">Amino-acid biosynthesis</keyword>
<dbReference type="NCBIfam" id="TIGR01048">
    <property type="entry name" value="lysA"/>
    <property type="match status" value="1"/>
</dbReference>
<dbReference type="Gene3D" id="3.20.20.10">
    <property type="entry name" value="Alanine racemase"/>
    <property type="match status" value="1"/>
</dbReference>
<gene>
    <name evidence="5" type="primary">lysA</name>
    <name evidence="11" type="ORF">BGO89_07275</name>
</gene>
<dbReference type="FunFam" id="3.20.20.10:FF:000003">
    <property type="entry name" value="Diaminopimelate decarboxylase"/>
    <property type="match status" value="1"/>
</dbReference>
<evidence type="ECO:0000256" key="1">
    <source>
        <dbReference type="ARBA" id="ARBA00001933"/>
    </source>
</evidence>
<dbReference type="EMBL" id="MKVH01000021">
    <property type="protein sequence ID" value="OJX57763.1"/>
    <property type="molecule type" value="Genomic_DNA"/>
</dbReference>
<keyword evidence="5 8" id="KW-0457">Lysine biosynthesis</keyword>
<dbReference type="InterPro" id="IPR009006">
    <property type="entry name" value="Ala_racemase/Decarboxylase_C"/>
</dbReference>
<feature type="modified residue" description="N6-(pyridoxal phosphate)lysine" evidence="5 7">
    <location>
        <position position="57"/>
    </location>
</feature>
<accession>A0A1M3KZ44</accession>
<feature type="binding site" evidence="5">
    <location>
        <position position="307"/>
    </location>
    <ligand>
        <name>substrate</name>
    </ligand>
</feature>
<feature type="binding site" evidence="5">
    <location>
        <position position="311"/>
    </location>
    <ligand>
        <name>substrate</name>
    </ligand>
</feature>
<dbReference type="InterPro" id="IPR022643">
    <property type="entry name" value="De-COase2_C"/>
</dbReference>
<comment type="subunit">
    <text evidence="5">Homodimer.</text>
</comment>
<evidence type="ECO:0000259" key="10">
    <source>
        <dbReference type="Pfam" id="PF02784"/>
    </source>
</evidence>
<evidence type="ECO:0000256" key="2">
    <source>
        <dbReference type="ARBA" id="ARBA00022793"/>
    </source>
</evidence>
<proteinExistence type="inferred from homology"/>
<evidence type="ECO:0000313" key="12">
    <source>
        <dbReference type="Proteomes" id="UP000184233"/>
    </source>
</evidence>
<dbReference type="PANTHER" id="PTHR43727:SF2">
    <property type="entry name" value="GROUP IV DECARBOXYLASE"/>
    <property type="match status" value="1"/>
</dbReference>
<dbReference type="PRINTS" id="PR01181">
    <property type="entry name" value="DAPDCRBXLASE"/>
</dbReference>
<dbReference type="PROSITE" id="PS00878">
    <property type="entry name" value="ODR_DC_2_1"/>
    <property type="match status" value="1"/>
</dbReference>
<comment type="caution">
    <text evidence="5">Lacks conserved residue(s) required for the propagation of feature annotation.</text>
</comment>
<comment type="pathway">
    <text evidence="5 8">Amino-acid biosynthesis; L-lysine biosynthesis via DAP pathway; L-lysine from DL-2,6-diaminopimelate: step 1/1.</text>
</comment>
<dbReference type="InterPro" id="IPR022653">
    <property type="entry name" value="De-COase2_pyr-phos_BS"/>
</dbReference>
<dbReference type="InterPro" id="IPR002986">
    <property type="entry name" value="DAP_deCOOHase_LysA"/>
</dbReference>
<organism evidence="11 12">
    <name type="scientific">Candidatus Kapaibacterium thiocyanatum</name>
    <dbReference type="NCBI Taxonomy" id="1895771"/>
    <lineage>
        <taxon>Bacteria</taxon>
        <taxon>Pseudomonadati</taxon>
        <taxon>Candidatus Kapaibacteriota</taxon>
        <taxon>Candidatus Kapaibacteriia</taxon>
        <taxon>Candidatus Kapaibacteriales</taxon>
        <taxon>Candidatus Kapaibacteriaceae</taxon>
        <taxon>Candidatus Kapaibacterium</taxon>
    </lineage>
</organism>
<dbReference type="HAMAP" id="MF_02120">
    <property type="entry name" value="LysA"/>
    <property type="match status" value="1"/>
</dbReference>
<dbReference type="GO" id="GO:0008836">
    <property type="term" value="F:diaminopimelate decarboxylase activity"/>
    <property type="evidence" value="ECO:0007669"/>
    <property type="project" value="UniProtKB-UniRule"/>
</dbReference>
<dbReference type="Proteomes" id="UP000184233">
    <property type="component" value="Unassembled WGS sequence"/>
</dbReference>
<dbReference type="UniPathway" id="UPA00034">
    <property type="reaction ID" value="UER00027"/>
</dbReference>
<dbReference type="SUPFAM" id="SSF51419">
    <property type="entry name" value="PLP-binding barrel"/>
    <property type="match status" value="1"/>
</dbReference>
<feature type="domain" description="Orn/DAP/Arg decarboxylase 2 N-terminal" evidence="10">
    <location>
        <begin position="34"/>
        <end position="275"/>
    </location>
</feature>
<feature type="binding site" evidence="5">
    <location>
        <position position="365"/>
    </location>
    <ligand>
        <name>substrate</name>
    </ligand>
</feature>
<dbReference type="Pfam" id="PF00278">
    <property type="entry name" value="Orn_DAP_Arg_deC"/>
    <property type="match status" value="1"/>
</dbReference>
<comment type="similarity">
    <text evidence="5">Belongs to the Orn/Lys/Arg decarboxylase class-II family. LysA subfamily.</text>
</comment>
<dbReference type="GO" id="GO:0030170">
    <property type="term" value="F:pyridoxal phosphate binding"/>
    <property type="evidence" value="ECO:0007669"/>
    <property type="project" value="UniProtKB-UniRule"/>
</dbReference>
<dbReference type="GO" id="GO:0009089">
    <property type="term" value="P:lysine biosynthetic process via diaminopimelate"/>
    <property type="evidence" value="ECO:0007669"/>
    <property type="project" value="UniProtKB-UniRule"/>
</dbReference>
<keyword evidence="4 5" id="KW-0456">Lyase</keyword>
<dbReference type="CDD" id="cd06828">
    <property type="entry name" value="PLPDE_III_DapDC"/>
    <property type="match status" value="1"/>
</dbReference>
<keyword evidence="2 5" id="KW-0210">Decarboxylase</keyword>
<evidence type="ECO:0000256" key="4">
    <source>
        <dbReference type="ARBA" id="ARBA00023239"/>
    </source>
</evidence>
<dbReference type="SUPFAM" id="SSF50621">
    <property type="entry name" value="Alanine racemase C-terminal domain-like"/>
    <property type="match status" value="1"/>
</dbReference>
<comment type="function">
    <text evidence="5">Specifically catalyzes the decarboxylation of meso-diaminopimelate (meso-DAP) to L-lysine.</text>
</comment>
<evidence type="ECO:0000313" key="11">
    <source>
        <dbReference type="EMBL" id="OJX57763.1"/>
    </source>
</evidence>
<dbReference type="AlphaFoldDB" id="A0A1M3KZ44"/>
<feature type="active site" description="Proton donor" evidence="7">
    <location>
        <position position="337"/>
    </location>
</feature>
<dbReference type="STRING" id="1895771.BGO89_07275"/>
<evidence type="ECO:0000256" key="8">
    <source>
        <dbReference type="RuleBase" id="RU003738"/>
    </source>
</evidence>
<dbReference type="PANTHER" id="PTHR43727">
    <property type="entry name" value="DIAMINOPIMELATE DECARBOXYLASE"/>
    <property type="match status" value="1"/>
</dbReference>
<name>A0A1M3KZ44_9BACT</name>
<dbReference type="EC" id="4.1.1.20" evidence="5 6"/>
<keyword evidence="3 5" id="KW-0663">Pyridoxal phosphate</keyword>
<sequence>MNLVNGQYEIGGIPVSDICGMAGLPVYVYDTAIIARQYHRLTSAFSGIDVRIQYACKALTNVNILKFIKSLGAGLDTVSIQEVELGLHAGFSPDEILYTPNCVSFEELRRAADLGVHINIDTIGVLEQFGHEYGDRIPVCIRVNPHIMAGGNERISTGHIDSKFGISIYQMRHVQRIVASNGIRVNGLHMHTGSDILDADVFLQGAELLLDIAESFPNLEFLDFGSGFKVPYKPDDISTDIEDLGRKLTARIAAFNQTRSTPVEVWFEPGKFLVSEAGTFLVSVNVIKQTTATVFAGVDSGLNHLLRPTLYNSYHHIVNVSNPEGTPRIYTVVGYICETDTFGWDRKLNEVREGDILAFRNAGAYGYMMSSNYNSRCRPAEVMVHEGKASLIRRRETLDDQLRTQIDVLP</sequence>
<evidence type="ECO:0000256" key="3">
    <source>
        <dbReference type="ARBA" id="ARBA00022898"/>
    </source>
</evidence>
<comment type="caution">
    <text evidence="11">The sequence shown here is derived from an EMBL/GenBank/DDBJ whole genome shotgun (WGS) entry which is preliminary data.</text>
</comment>
<evidence type="ECO:0000256" key="7">
    <source>
        <dbReference type="PIRSR" id="PIRSR600183-50"/>
    </source>
</evidence>
<feature type="domain" description="Orn/DAP/Arg decarboxylase 2 C-terminal" evidence="9">
    <location>
        <begin position="27"/>
        <end position="363"/>
    </location>
</feature>
<feature type="binding site" evidence="5">
    <location>
        <position position="227"/>
    </location>
    <ligand>
        <name>pyridoxal 5'-phosphate</name>
        <dbReference type="ChEBI" id="CHEBI:597326"/>
    </ligand>
</feature>
<feature type="binding site" evidence="5">
    <location>
        <position position="365"/>
    </location>
    <ligand>
        <name>pyridoxal 5'-phosphate</name>
        <dbReference type="ChEBI" id="CHEBI:597326"/>
    </ligand>
</feature>
<dbReference type="InterPro" id="IPR022644">
    <property type="entry name" value="De-COase2_N"/>
</dbReference>
<dbReference type="InterPro" id="IPR029066">
    <property type="entry name" value="PLP-binding_barrel"/>
</dbReference>